<dbReference type="Proteomes" id="UP001187343">
    <property type="component" value="Unassembled WGS sequence"/>
</dbReference>
<gene>
    <name evidence="1" type="ORF">Q8A67_020295</name>
</gene>
<evidence type="ECO:0000313" key="1">
    <source>
        <dbReference type="EMBL" id="KAK2876199.1"/>
    </source>
</evidence>
<protein>
    <submittedName>
        <fullName evidence="1">Uncharacterized protein</fullName>
    </submittedName>
</protein>
<keyword evidence="2" id="KW-1185">Reference proteome</keyword>
<proteinExistence type="predicted"/>
<organism evidence="1 2">
    <name type="scientific">Cirrhinus molitorella</name>
    <name type="common">mud carp</name>
    <dbReference type="NCBI Taxonomy" id="172907"/>
    <lineage>
        <taxon>Eukaryota</taxon>
        <taxon>Metazoa</taxon>
        <taxon>Chordata</taxon>
        <taxon>Craniata</taxon>
        <taxon>Vertebrata</taxon>
        <taxon>Euteleostomi</taxon>
        <taxon>Actinopterygii</taxon>
        <taxon>Neopterygii</taxon>
        <taxon>Teleostei</taxon>
        <taxon>Ostariophysi</taxon>
        <taxon>Cypriniformes</taxon>
        <taxon>Cyprinidae</taxon>
        <taxon>Labeoninae</taxon>
        <taxon>Labeonini</taxon>
        <taxon>Cirrhinus</taxon>
    </lineage>
</organism>
<dbReference type="AlphaFoldDB" id="A0AA88TDV8"/>
<comment type="caution">
    <text evidence="1">The sequence shown here is derived from an EMBL/GenBank/DDBJ whole genome shotgun (WGS) entry which is preliminary data.</text>
</comment>
<reference evidence="1" key="1">
    <citation type="submission" date="2023-08" db="EMBL/GenBank/DDBJ databases">
        <title>Chromosome-level Genome Assembly of mud carp (Cirrhinus molitorella).</title>
        <authorList>
            <person name="Liu H."/>
        </authorList>
    </citation>
    <scope>NUCLEOTIDE SEQUENCE</scope>
    <source>
        <strain evidence="1">Prfri</strain>
        <tissue evidence="1">Muscle</tissue>
    </source>
</reference>
<sequence length="71" mass="7772">MALKLVTHSQSACEFTLEHRYRWAGSLSHTLTQSSLYSQCSLCAVQHSGGNFKARHTLTATATDTEQTEAA</sequence>
<name>A0AA88TDV8_9TELE</name>
<evidence type="ECO:0000313" key="2">
    <source>
        <dbReference type="Proteomes" id="UP001187343"/>
    </source>
</evidence>
<accession>A0AA88TDV8</accession>
<dbReference type="EMBL" id="JAUYZG010000020">
    <property type="protein sequence ID" value="KAK2876199.1"/>
    <property type="molecule type" value="Genomic_DNA"/>
</dbReference>